<dbReference type="PANTHER" id="PTHR14005">
    <property type="entry name" value="EUKARYOTIC TRANSLATION INITIATION FACTOR 3, THETA SUBUNIT"/>
    <property type="match status" value="1"/>
</dbReference>
<accession>A0A835RUS4</accession>
<dbReference type="GO" id="GO:0071541">
    <property type="term" value="C:eukaryotic translation initiation factor 3 complex, eIF3m"/>
    <property type="evidence" value="ECO:0007669"/>
    <property type="project" value="TreeGrafter"/>
</dbReference>
<evidence type="ECO:0000256" key="1">
    <source>
        <dbReference type="SAM" id="MobiDB-lite"/>
    </source>
</evidence>
<dbReference type="AlphaFoldDB" id="A0A835RUS4"/>
<dbReference type="GO" id="GO:0043614">
    <property type="term" value="C:multi-eIF complex"/>
    <property type="evidence" value="ECO:0007669"/>
    <property type="project" value="TreeGrafter"/>
</dbReference>
<reference evidence="2 3" key="1">
    <citation type="journal article" date="2020" name="Nat. Food">
        <title>A phased Vanilla planifolia genome enables genetic improvement of flavour and production.</title>
        <authorList>
            <person name="Hasing T."/>
            <person name="Tang H."/>
            <person name="Brym M."/>
            <person name="Khazi F."/>
            <person name="Huang T."/>
            <person name="Chambers A.H."/>
        </authorList>
    </citation>
    <scope>NUCLEOTIDE SEQUENCE [LARGE SCALE GENOMIC DNA]</scope>
    <source>
        <tissue evidence="2">Leaf</tissue>
    </source>
</reference>
<gene>
    <name evidence="2" type="ORF">HPP92_005830</name>
</gene>
<dbReference type="GO" id="GO:0071540">
    <property type="term" value="C:eukaryotic translation initiation factor 3 complex, eIF3e"/>
    <property type="evidence" value="ECO:0007669"/>
    <property type="project" value="TreeGrafter"/>
</dbReference>
<proteinExistence type="predicted"/>
<evidence type="ECO:0000313" key="2">
    <source>
        <dbReference type="EMBL" id="KAG0492432.1"/>
    </source>
</evidence>
<dbReference type="GO" id="GO:0002188">
    <property type="term" value="P:translation reinitiation"/>
    <property type="evidence" value="ECO:0007669"/>
    <property type="project" value="TreeGrafter"/>
</dbReference>
<dbReference type="GO" id="GO:0003729">
    <property type="term" value="F:mRNA binding"/>
    <property type="evidence" value="ECO:0007669"/>
    <property type="project" value="TreeGrafter"/>
</dbReference>
<name>A0A835RUS4_VANPL</name>
<comment type="caution">
    <text evidence="2">The sequence shown here is derived from an EMBL/GenBank/DDBJ whole genome shotgun (WGS) entry which is preliminary data.</text>
</comment>
<organism evidence="2 3">
    <name type="scientific">Vanilla planifolia</name>
    <name type="common">Vanilla</name>
    <dbReference type="NCBI Taxonomy" id="51239"/>
    <lineage>
        <taxon>Eukaryota</taxon>
        <taxon>Viridiplantae</taxon>
        <taxon>Streptophyta</taxon>
        <taxon>Embryophyta</taxon>
        <taxon>Tracheophyta</taxon>
        <taxon>Spermatophyta</taxon>
        <taxon>Magnoliopsida</taxon>
        <taxon>Liliopsida</taxon>
        <taxon>Asparagales</taxon>
        <taxon>Orchidaceae</taxon>
        <taxon>Vanilloideae</taxon>
        <taxon>Vanilleae</taxon>
        <taxon>Vanilla</taxon>
    </lineage>
</organism>
<sequence length="103" mass="12704">MEIELSRQHHAGDLQEKNRLSRMVENKIILQKRIEDHRHSEYKRLKKEADDRINLQKSLKKREIEIKRKLLFYIKSEEERVAKLREEEEARKHEEEEKEEGRS</sequence>
<dbReference type="Proteomes" id="UP000636800">
    <property type="component" value="Chromosome 2"/>
</dbReference>
<feature type="region of interest" description="Disordered" evidence="1">
    <location>
        <begin position="84"/>
        <end position="103"/>
    </location>
</feature>
<protein>
    <submittedName>
        <fullName evidence="2">Uncharacterized protein</fullName>
    </submittedName>
</protein>
<keyword evidence="3" id="KW-1185">Reference proteome</keyword>
<dbReference type="GO" id="GO:0003743">
    <property type="term" value="F:translation initiation factor activity"/>
    <property type="evidence" value="ECO:0007669"/>
    <property type="project" value="TreeGrafter"/>
</dbReference>
<dbReference type="GO" id="GO:0001732">
    <property type="term" value="P:formation of cytoplasmic translation initiation complex"/>
    <property type="evidence" value="ECO:0007669"/>
    <property type="project" value="TreeGrafter"/>
</dbReference>
<evidence type="ECO:0000313" key="3">
    <source>
        <dbReference type="Proteomes" id="UP000636800"/>
    </source>
</evidence>
<dbReference type="PANTHER" id="PTHR14005:SF0">
    <property type="entry name" value="EUKARYOTIC TRANSLATION INITIATION FACTOR 3 SUBUNIT A"/>
    <property type="match status" value="1"/>
</dbReference>
<dbReference type="EMBL" id="JADCNL010000002">
    <property type="protein sequence ID" value="KAG0492432.1"/>
    <property type="molecule type" value="Genomic_DNA"/>
</dbReference>
<dbReference type="InterPro" id="IPR027512">
    <property type="entry name" value="EIF3A"/>
</dbReference>